<evidence type="ECO:0000256" key="1">
    <source>
        <dbReference type="SAM" id="MobiDB-lite"/>
    </source>
</evidence>
<accession>A0A2I0X5H2</accession>
<reference evidence="2 3" key="2">
    <citation type="journal article" date="2017" name="Nature">
        <title>The Apostasia genome and the evolution of orchids.</title>
        <authorList>
            <person name="Zhang G.Q."/>
            <person name="Liu K.W."/>
            <person name="Li Z."/>
            <person name="Lohaus R."/>
            <person name="Hsiao Y.Y."/>
            <person name="Niu S.C."/>
            <person name="Wang J.Y."/>
            <person name="Lin Y.C."/>
            <person name="Xu Q."/>
            <person name="Chen L.J."/>
            <person name="Yoshida K."/>
            <person name="Fujiwara S."/>
            <person name="Wang Z.W."/>
            <person name="Zhang Y.Q."/>
            <person name="Mitsuda N."/>
            <person name="Wang M."/>
            <person name="Liu G.H."/>
            <person name="Pecoraro L."/>
            <person name="Huang H.X."/>
            <person name="Xiao X.J."/>
            <person name="Lin M."/>
            <person name="Wu X.Y."/>
            <person name="Wu W.L."/>
            <person name="Chen Y.Y."/>
            <person name="Chang S.B."/>
            <person name="Sakamoto S."/>
            <person name="Ohme-Takagi M."/>
            <person name="Yagi M."/>
            <person name="Zeng S.J."/>
            <person name="Shen C.Y."/>
            <person name="Yeh C.M."/>
            <person name="Luo Y.B."/>
            <person name="Tsai W.C."/>
            <person name="Van de Peer Y."/>
            <person name="Liu Z.J."/>
        </authorList>
    </citation>
    <scope>NUCLEOTIDE SEQUENCE [LARGE SCALE GENOMIC DNA]</scope>
    <source>
        <tissue evidence="2">The whole plant</tissue>
    </source>
</reference>
<keyword evidence="3" id="KW-1185">Reference proteome</keyword>
<sequence length="259" mass="29383">MAEEDSALSRRTTSHAVGKETEICIPPHLKFLISNIKNLVPTQLTSENYSIWRLQLFQHVSTNGYGDYLSRLATCPPEADADDHARWKLIDQNLVSAIFSTISASILPYVLTLNTARDVWLTLECRLQPTNRSRVIQLKNKLHQIQLKDRTMLQYMDQIKKIVDNTAAAGSNVDTEDIVLYILNGLPAMYNPFKTAIRTSLQLISLDDLYSLLCSEEINLHHQHNQELQQSDTAALFSGRNTSYRSKNSKSSGKFSFPR</sequence>
<dbReference type="AlphaFoldDB" id="A0A2I0X5H2"/>
<feature type="region of interest" description="Disordered" evidence="1">
    <location>
        <begin position="239"/>
        <end position="259"/>
    </location>
</feature>
<dbReference type="Pfam" id="PF14223">
    <property type="entry name" value="Retrotran_gag_2"/>
    <property type="match status" value="1"/>
</dbReference>
<protein>
    <submittedName>
        <fullName evidence="2">Retrovirus-related Pol polyprotein from transposon TNT 1-94</fullName>
    </submittedName>
</protein>
<dbReference type="Proteomes" id="UP000233837">
    <property type="component" value="Unassembled WGS sequence"/>
</dbReference>
<organism evidence="2 3">
    <name type="scientific">Dendrobium catenatum</name>
    <dbReference type="NCBI Taxonomy" id="906689"/>
    <lineage>
        <taxon>Eukaryota</taxon>
        <taxon>Viridiplantae</taxon>
        <taxon>Streptophyta</taxon>
        <taxon>Embryophyta</taxon>
        <taxon>Tracheophyta</taxon>
        <taxon>Spermatophyta</taxon>
        <taxon>Magnoliopsida</taxon>
        <taxon>Liliopsida</taxon>
        <taxon>Asparagales</taxon>
        <taxon>Orchidaceae</taxon>
        <taxon>Epidendroideae</taxon>
        <taxon>Malaxideae</taxon>
        <taxon>Dendrobiinae</taxon>
        <taxon>Dendrobium</taxon>
    </lineage>
</organism>
<name>A0A2I0X5H2_9ASPA</name>
<dbReference type="PANTHER" id="PTHR47481:SF31">
    <property type="entry name" value="OS01G0873500 PROTEIN"/>
    <property type="match status" value="1"/>
</dbReference>
<evidence type="ECO:0000313" key="3">
    <source>
        <dbReference type="Proteomes" id="UP000233837"/>
    </source>
</evidence>
<proteinExistence type="predicted"/>
<dbReference type="PANTHER" id="PTHR47481">
    <property type="match status" value="1"/>
</dbReference>
<gene>
    <name evidence="2" type="ORF">MA16_Dca007808</name>
</gene>
<evidence type="ECO:0000313" key="2">
    <source>
        <dbReference type="EMBL" id="PKU83150.1"/>
    </source>
</evidence>
<feature type="compositionally biased region" description="Low complexity" evidence="1">
    <location>
        <begin position="249"/>
        <end position="259"/>
    </location>
</feature>
<dbReference type="EMBL" id="KZ502136">
    <property type="protein sequence ID" value="PKU83150.1"/>
    <property type="molecule type" value="Genomic_DNA"/>
</dbReference>
<reference evidence="2 3" key="1">
    <citation type="journal article" date="2016" name="Sci. Rep.">
        <title>The Dendrobium catenatum Lindl. genome sequence provides insights into polysaccharide synthase, floral development and adaptive evolution.</title>
        <authorList>
            <person name="Zhang G.Q."/>
            <person name="Xu Q."/>
            <person name="Bian C."/>
            <person name="Tsai W.C."/>
            <person name="Yeh C.M."/>
            <person name="Liu K.W."/>
            <person name="Yoshida K."/>
            <person name="Zhang L.S."/>
            <person name="Chang S.B."/>
            <person name="Chen F."/>
            <person name="Shi Y."/>
            <person name="Su Y.Y."/>
            <person name="Zhang Y.Q."/>
            <person name="Chen L.J."/>
            <person name="Yin Y."/>
            <person name="Lin M."/>
            <person name="Huang H."/>
            <person name="Deng H."/>
            <person name="Wang Z.W."/>
            <person name="Zhu S.L."/>
            <person name="Zhao X."/>
            <person name="Deng C."/>
            <person name="Niu S.C."/>
            <person name="Huang J."/>
            <person name="Wang M."/>
            <person name="Liu G.H."/>
            <person name="Yang H.J."/>
            <person name="Xiao X.J."/>
            <person name="Hsiao Y.Y."/>
            <person name="Wu W.L."/>
            <person name="Chen Y.Y."/>
            <person name="Mitsuda N."/>
            <person name="Ohme-Takagi M."/>
            <person name="Luo Y.B."/>
            <person name="Van de Peer Y."/>
            <person name="Liu Z.J."/>
        </authorList>
    </citation>
    <scope>NUCLEOTIDE SEQUENCE [LARGE SCALE GENOMIC DNA]</scope>
    <source>
        <tissue evidence="2">The whole plant</tissue>
    </source>
</reference>